<dbReference type="PATRIC" id="fig|1454001.3.peg.3530"/>
<keyword evidence="5" id="KW-1185">Reference proteome</keyword>
<dbReference type="AlphaFoldDB" id="A0A011MR32"/>
<dbReference type="CDD" id="cd00254">
    <property type="entry name" value="LT-like"/>
    <property type="match status" value="1"/>
</dbReference>
<comment type="similarity">
    <text evidence="1">Belongs to the transglycosylase Slt family.</text>
</comment>
<evidence type="ECO:0000259" key="3">
    <source>
        <dbReference type="Pfam" id="PF01464"/>
    </source>
</evidence>
<dbReference type="STRING" id="1454001.AW08_03494"/>
<keyword evidence="2" id="KW-0732">Signal</keyword>
<feature type="signal peptide" evidence="2">
    <location>
        <begin position="1"/>
        <end position="18"/>
    </location>
</feature>
<feature type="domain" description="Transglycosylase SLT" evidence="3">
    <location>
        <begin position="84"/>
        <end position="175"/>
    </location>
</feature>
<dbReference type="InterPro" id="IPR023346">
    <property type="entry name" value="Lysozyme-like_dom_sf"/>
</dbReference>
<dbReference type="InterPro" id="IPR008258">
    <property type="entry name" value="Transglycosylase_SLT_dom_1"/>
</dbReference>
<name>A0A011MR32_9PROT</name>
<evidence type="ECO:0000256" key="1">
    <source>
        <dbReference type="ARBA" id="ARBA00007734"/>
    </source>
</evidence>
<gene>
    <name evidence="4" type="ORF">AW08_03494</name>
</gene>
<protein>
    <submittedName>
        <fullName evidence="4">Murein transglycosylase C</fullName>
    </submittedName>
</protein>
<dbReference type="Pfam" id="PF01464">
    <property type="entry name" value="SLT"/>
    <property type="match status" value="1"/>
</dbReference>
<evidence type="ECO:0000256" key="2">
    <source>
        <dbReference type="SAM" id="SignalP"/>
    </source>
</evidence>
<proteinExistence type="inferred from homology"/>
<reference evidence="4" key="1">
    <citation type="submission" date="2014-02" db="EMBL/GenBank/DDBJ databases">
        <title>Expanding our view of genomic diversity in Candidatus Accumulibacter clades.</title>
        <authorList>
            <person name="Skennerton C.T."/>
            <person name="Barr J.J."/>
            <person name="Slater F.R."/>
            <person name="Bond P.L."/>
            <person name="Tyson G.W."/>
        </authorList>
    </citation>
    <scope>NUCLEOTIDE SEQUENCE [LARGE SCALE GENOMIC DNA]</scope>
</reference>
<dbReference type="Proteomes" id="UP000020218">
    <property type="component" value="Unassembled WGS sequence"/>
</dbReference>
<comment type="caution">
    <text evidence="4">The sequence shown here is derived from an EMBL/GenBank/DDBJ whole genome shotgun (WGS) entry which is preliminary data.</text>
</comment>
<evidence type="ECO:0000313" key="5">
    <source>
        <dbReference type="Proteomes" id="UP000020218"/>
    </source>
</evidence>
<organism evidence="4 5">
    <name type="scientific">Candidatus Accumulibacter adjunctus</name>
    <dbReference type="NCBI Taxonomy" id="1454001"/>
    <lineage>
        <taxon>Bacteria</taxon>
        <taxon>Pseudomonadati</taxon>
        <taxon>Pseudomonadota</taxon>
        <taxon>Betaproteobacteria</taxon>
        <taxon>Candidatus Accumulibacter</taxon>
    </lineage>
</organism>
<dbReference type="SUPFAM" id="SSF53955">
    <property type="entry name" value="Lysozyme-like"/>
    <property type="match status" value="1"/>
</dbReference>
<feature type="chain" id="PRO_5001460991" evidence="2">
    <location>
        <begin position="19"/>
        <end position="200"/>
    </location>
</feature>
<sequence length="200" mass="22643">MRCLIALVALLLPLAVHAGAQKYEPLSASVRAALSRTVSDRAPPRSSFTDSTEAIGWLSEMSQRLEKRMPDRDARLDFLRAVHYEATRAGLDPQLVLGLIQVESGFKKYAVSTAGARGFMQVMPFWVKLVGGSEDNLFHLRTNLRYGCTILRHYLDIERGDLYRALGRYNGSLGQPQYPNMVRAAWQTHWNYSKRNLAMR</sequence>
<dbReference type="Gene3D" id="1.10.530.10">
    <property type="match status" value="1"/>
</dbReference>
<evidence type="ECO:0000313" key="4">
    <source>
        <dbReference type="EMBL" id="EXI65041.1"/>
    </source>
</evidence>
<accession>A0A011MR32</accession>
<dbReference type="EMBL" id="JFAX01000029">
    <property type="protein sequence ID" value="EXI65041.1"/>
    <property type="molecule type" value="Genomic_DNA"/>
</dbReference>
<dbReference type="PANTHER" id="PTHR37423">
    <property type="entry name" value="SOLUBLE LYTIC MUREIN TRANSGLYCOSYLASE-RELATED"/>
    <property type="match status" value="1"/>
</dbReference>
<dbReference type="PANTHER" id="PTHR37423:SF2">
    <property type="entry name" value="MEMBRANE-BOUND LYTIC MUREIN TRANSGLYCOSYLASE C"/>
    <property type="match status" value="1"/>
</dbReference>